<keyword evidence="2" id="KW-1185">Reference proteome</keyword>
<dbReference type="OMA" id="MLCGSIA"/>
<reference evidence="1 2" key="1">
    <citation type="submission" date="2020-04" db="EMBL/GenBank/DDBJ databases">
        <title>Plant Genome Project.</title>
        <authorList>
            <person name="Zhang R.-G."/>
        </authorList>
    </citation>
    <scope>NUCLEOTIDE SEQUENCE [LARGE SCALE GENOMIC DNA]</scope>
    <source>
        <strain evidence="1">YNK0</strain>
        <tissue evidence="1">Leaf</tissue>
    </source>
</reference>
<dbReference type="EMBL" id="JABCRI010000015">
    <property type="protein sequence ID" value="KAF8393002.1"/>
    <property type="molecule type" value="Genomic_DNA"/>
</dbReference>
<sequence length="110" mass="11671">MAVTVGAAENLGNSTANMLCGSIAPEYGVERVIDSSLMRASRDQPAQIKRKWEVAIGELIELGLLCTQEDSSTRPTMLVAADDLDSLKKYLDSDTTATFASSLGLSSSTL</sequence>
<accession>A0A835D9Q8</accession>
<dbReference type="OrthoDB" id="1888141at2759"/>
<comment type="caution">
    <text evidence="1">The sequence shown here is derived from an EMBL/GenBank/DDBJ whole genome shotgun (WGS) entry which is preliminary data.</text>
</comment>
<dbReference type="Proteomes" id="UP000655225">
    <property type="component" value="Unassembled WGS sequence"/>
</dbReference>
<protein>
    <submittedName>
        <fullName evidence="1">Uncharacterized protein</fullName>
    </submittedName>
</protein>
<organism evidence="1 2">
    <name type="scientific">Tetracentron sinense</name>
    <name type="common">Spur-leaf</name>
    <dbReference type="NCBI Taxonomy" id="13715"/>
    <lineage>
        <taxon>Eukaryota</taxon>
        <taxon>Viridiplantae</taxon>
        <taxon>Streptophyta</taxon>
        <taxon>Embryophyta</taxon>
        <taxon>Tracheophyta</taxon>
        <taxon>Spermatophyta</taxon>
        <taxon>Magnoliopsida</taxon>
        <taxon>Trochodendrales</taxon>
        <taxon>Trochodendraceae</taxon>
        <taxon>Tetracentron</taxon>
    </lineage>
</organism>
<evidence type="ECO:0000313" key="2">
    <source>
        <dbReference type="Proteomes" id="UP000655225"/>
    </source>
</evidence>
<dbReference type="AlphaFoldDB" id="A0A835D9Q8"/>
<gene>
    <name evidence="1" type="ORF">HHK36_021243</name>
</gene>
<evidence type="ECO:0000313" key="1">
    <source>
        <dbReference type="EMBL" id="KAF8393002.1"/>
    </source>
</evidence>
<name>A0A835D9Q8_TETSI</name>
<proteinExistence type="predicted"/>